<evidence type="ECO:0000256" key="3">
    <source>
        <dbReference type="ARBA" id="ARBA00016840"/>
    </source>
</evidence>
<evidence type="ECO:0000313" key="7">
    <source>
        <dbReference type="Proteomes" id="UP000694843"/>
    </source>
</evidence>
<dbReference type="AlphaFoldDB" id="A0A8B7P3S3"/>
<sequence>MASRIAWSSPPEDEWTSEELLNQFTKAVQLSGTCPEELQRAKEEANENSDNEDDDHNSDLHDKENPKKSEPYKNKYSARLMLLEIKTFLVKQLDEMSVDQISQGLDKHVLQRLQAVHYQLGAIAVAVEESSTGELHFNTIIEKLKDDAMNPRCINLLVAAYNQLGLIWGERYEHERAKTELLNACKIYKQYKEKHKNLAPISINDLFLKVKVENISNQNSQNGSIVTVADEQEPNFDDHMGSWDDLEQYHTYTLYYLAQICGHLGETDDAARYCHSTLHRQLADAHVFEPLEWSKNAAILSQFYSKQSNYKLARYLLSAAWAVLTTNSPTNDSSKAWTERYNTAKAEVGSTIGKFCVKVLQDSEAALDNPPPGGEPADSDEAAETREEKKLFQGLDEETLNDIQQRLPSGLVRDYEGARAVFLAGLEFLEKVTSFYTLEDYASLHTEAVQSISRLYQGLAVFEPHPDRQSKMHKRRVDMLTHLLNELNPQYYLQVCRQLRYELAETYSKMAACKEPSSAAGQASLTPSQWAKITSLNLESISSFKLFLKSFEDSSGNAPSRYPEEAERAAVVALFYMGRLWNKMKVTSRPQAIQNINNAIDCFKQVLEYVERNPECRDKLTDELELCEELVQLLPHKLAQLQ</sequence>
<organism evidence="7 8">
    <name type="scientific">Hyalella azteca</name>
    <name type="common">Amphipod</name>
    <dbReference type="NCBI Taxonomy" id="294128"/>
    <lineage>
        <taxon>Eukaryota</taxon>
        <taxon>Metazoa</taxon>
        <taxon>Ecdysozoa</taxon>
        <taxon>Arthropoda</taxon>
        <taxon>Crustacea</taxon>
        <taxon>Multicrustacea</taxon>
        <taxon>Malacostraca</taxon>
        <taxon>Eumalacostraca</taxon>
        <taxon>Peracarida</taxon>
        <taxon>Amphipoda</taxon>
        <taxon>Senticaudata</taxon>
        <taxon>Talitrida</taxon>
        <taxon>Talitroidea</taxon>
        <taxon>Hyalellidae</taxon>
        <taxon>Hyalella</taxon>
    </lineage>
</organism>
<dbReference type="RefSeq" id="XP_047735967.1">
    <property type="nucleotide sequence ID" value="XM_047880011.1"/>
</dbReference>
<evidence type="ECO:0000313" key="8">
    <source>
        <dbReference type="RefSeq" id="XP_018019696.1"/>
    </source>
</evidence>
<dbReference type="GO" id="GO:0005856">
    <property type="term" value="C:cytoskeleton"/>
    <property type="evidence" value="ECO:0007669"/>
    <property type="project" value="UniProtKB-SubCell"/>
</dbReference>
<comment type="similarity">
    <text evidence="2">Belongs to the KIF-binding protein family.</text>
</comment>
<dbReference type="PANTHER" id="PTHR46321">
    <property type="entry name" value="KIF1-BINDING PROTEIN"/>
    <property type="match status" value="1"/>
</dbReference>
<keyword evidence="7" id="KW-1185">Reference proteome</keyword>
<reference evidence="8 9" key="1">
    <citation type="submission" date="2025-04" db="UniProtKB">
        <authorList>
            <consortium name="RefSeq"/>
        </authorList>
    </citation>
    <scope>IDENTIFICATION</scope>
    <source>
        <tissue evidence="8 9">Whole organism</tissue>
    </source>
</reference>
<evidence type="ECO:0000256" key="6">
    <source>
        <dbReference type="SAM" id="MobiDB-lite"/>
    </source>
</evidence>
<name>A0A8B7P3S3_HYAAZ</name>
<dbReference type="InterPro" id="IPR011990">
    <property type="entry name" value="TPR-like_helical_dom_sf"/>
</dbReference>
<dbReference type="InterPro" id="IPR022083">
    <property type="entry name" value="KBP"/>
</dbReference>
<evidence type="ECO:0000256" key="1">
    <source>
        <dbReference type="ARBA" id="ARBA00004245"/>
    </source>
</evidence>
<proteinExistence type="inferred from homology"/>
<dbReference type="Proteomes" id="UP000694843">
    <property type="component" value="Unplaced"/>
</dbReference>
<evidence type="ECO:0000256" key="2">
    <source>
        <dbReference type="ARBA" id="ARBA00010305"/>
    </source>
</evidence>
<evidence type="ECO:0000313" key="9">
    <source>
        <dbReference type="RefSeq" id="XP_047735967.1"/>
    </source>
</evidence>
<evidence type="ECO:0000256" key="4">
    <source>
        <dbReference type="ARBA" id="ARBA00022490"/>
    </source>
</evidence>
<protein>
    <recommendedName>
        <fullName evidence="3">KIF-binding protein</fullName>
    </recommendedName>
</protein>
<feature type="compositionally biased region" description="Acidic residues" evidence="6">
    <location>
        <begin position="46"/>
        <end position="56"/>
    </location>
</feature>
<dbReference type="OMA" id="ICRECWY"/>
<dbReference type="GeneID" id="108676161"/>
<dbReference type="Pfam" id="PF12309">
    <property type="entry name" value="KBP_C"/>
    <property type="match status" value="1"/>
</dbReference>
<dbReference type="RefSeq" id="XP_018019696.1">
    <property type="nucleotide sequence ID" value="XM_018164207.2"/>
</dbReference>
<dbReference type="KEGG" id="hazt:108676161"/>
<feature type="region of interest" description="Disordered" evidence="6">
    <location>
        <begin position="32"/>
        <end position="71"/>
    </location>
</feature>
<keyword evidence="4" id="KW-0963">Cytoplasm</keyword>
<feature type="compositionally biased region" description="Basic and acidic residues" evidence="6">
    <location>
        <begin position="57"/>
        <end position="71"/>
    </location>
</feature>
<comment type="subcellular location">
    <subcellularLocation>
        <location evidence="1">Cytoplasm</location>
        <location evidence="1">Cytoskeleton</location>
    </subcellularLocation>
</comment>
<dbReference type="Gene3D" id="1.25.40.10">
    <property type="entry name" value="Tetratricopeptide repeat domain"/>
    <property type="match status" value="1"/>
</dbReference>
<feature type="region of interest" description="Disordered" evidence="6">
    <location>
        <begin position="365"/>
        <end position="388"/>
    </location>
</feature>
<evidence type="ECO:0000256" key="5">
    <source>
        <dbReference type="ARBA" id="ARBA00023212"/>
    </source>
</evidence>
<dbReference type="OrthoDB" id="409897at2759"/>
<keyword evidence="5" id="KW-0206">Cytoskeleton</keyword>
<gene>
    <name evidence="8 9" type="primary">LOC108676161</name>
</gene>
<accession>A0A8B7P3S3</accession>
<dbReference type="PANTHER" id="PTHR46321:SF1">
    <property type="entry name" value="KIF-BINDING PROTEIN"/>
    <property type="match status" value="1"/>
</dbReference>